<reference evidence="3 4" key="1">
    <citation type="submission" date="2017-07" db="EMBL/GenBank/DDBJ databases">
        <title>Genomes of Fischerella (Mastigocladus) sp. strains.</title>
        <authorList>
            <person name="Miller S.R."/>
        </authorList>
    </citation>
    <scope>NUCLEOTIDE SEQUENCE [LARGE SCALE GENOMIC DNA]</scope>
    <source>
        <strain evidence="3 4">CCMEE 5268</strain>
    </source>
</reference>
<dbReference type="Gene3D" id="3.20.20.80">
    <property type="entry name" value="Glycosidases"/>
    <property type="match status" value="1"/>
</dbReference>
<sequence length="449" mass="50881">MSCSHKTKAAQSLKVQSNKRFLIKKDGKPFFYLGDTAWELFHRLNREEAVMYLQDRASKGFTVIQAVVLAELDGLRQPNPYGHVPLKNNDPTKPNEAYFQHVDYIVNKAEELGLYIGMLPTWGDKWNKQRGVGPEVFTPENAKVFGTYLGKRYKNKPIIWILGGDRNPDNSTHLAIIRSMAKGLKQGDGGNHLITYHPMGGNNSATWFHNDDWLDFNMFQSGHTAIDLPNYKITSQNYLLDPPKPTLDGEPRYEDHPINWKAENGWFDDFDVRQAAYWSMLAGACGHTYGNHNIWQMWQPTREPISAARTPWKKALAHPGATQMSYFRGLFESRPFTKLVPDQSLLINSVHEGRDHLRAARAVDGSFAFVYTPTGKPITVKLEKIKGNKVKAQWYDPRQGIGMLVGEFTNTAIKEFTPPTKGRGNDWILVLDNAAIKFPPLGKISTFSS</sequence>
<dbReference type="AlphaFoldDB" id="A0A2N6KE30"/>
<name>A0A2N6KE30_9CYAN</name>
<accession>A0A2N6KE30</accession>
<dbReference type="InterPro" id="IPR017853">
    <property type="entry name" value="GH"/>
</dbReference>
<protein>
    <recommendedName>
        <fullName evidence="5">DUF4038 domain-containing protein</fullName>
    </recommendedName>
</protein>
<feature type="domain" description="Apiosidase-like catalytic" evidence="2">
    <location>
        <begin position="17"/>
        <end position="337"/>
    </location>
</feature>
<dbReference type="PANTHER" id="PTHR37836">
    <property type="entry name" value="LMO1036 PROTEIN"/>
    <property type="match status" value="1"/>
</dbReference>
<dbReference type="InterPro" id="IPR025277">
    <property type="entry name" value="Apiosidase-like_cat_dom"/>
</dbReference>
<feature type="domain" description="Putative collagen-binding" evidence="1">
    <location>
        <begin position="340"/>
        <end position="432"/>
    </location>
</feature>
<proteinExistence type="predicted"/>
<dbReference type="SUPFAM" id="SSF51445">
    <property type="entry name" value="(Trans)glycosidases"/>
    <property type="match status" value="1"/>
</dbReference>
<dbReference type="Pfam" id="PF13204">
    <property type="entry name" value="Apiosidase"/>
    <property type="match status" value="1"/>
</dbReference>
<dbReference type="Proteomes" id="UP000235025">
    <property type="component" value="Unassembled WGS sequence"/>
</dbReference>
<evidence type="ECO:0000313" key="3">
    <source>
        <dbReference type="EMBL" id="PLZ97167.1"/>
    </source>
</evidence>
<evidence type="ECO:0000259" key="1">
    <source>
        <dbReference type="Pfam" id="PF12904"/>
    </source>
</evidence>
<dbReference type="InterPro" id="IPR024749">
    <property type="entry name" value="Collagen-bd_put"/>
</dbReference>
<evidence type="ECO:0000313" key="4">
    <source>
        <dbReference type="Proteomes" id="UP000235025"/>
    </source>
</evidence>
<dbReference type="PANTHER" id="PTHR37836:SF3">
    <property type="entry name" value="ENDOGLUCANASE"/>
    <property type="match status" value="1"/>
</dbReference>
<comment type="caution">
    <text evidence="3">The sequence shown here is derived from an EMBL/GenBank/DDBJ whole genome shotgun (WGS) entry which is preliminary data.</text>
</comment>
<evidence type="ECO:0008006" key="5">
    <source>
        <dbReference type="Google" id="ProtNLM"/>
    </source>
</evidence>
<gene>
    <name evidence="3" type="ORF">CEN50_16030</name>
</gene>
<organism evidence="3 4">
    <name type="scientific">Fischerella thermalis CCMEE 5268</name>
    <dbReference type="NCBI Taxonomy" id="2019662"/>
    <lineage>
        <taxon>Bacteria</taxon>
        <taxon>Bacillati</taxon>
        <taxon>Cyanobacteriota</taxon>
        <taxon>Cyanophyceae</taxon>
        <taxon>Nostocales</taxon>
        <taxon>Hapalosiphonaceae</taxon>
        <taxon>Fischerella</taxon>
    </lineage>
</organism>
<dbReference type="RefSeq" id="WP_102173856.1">
    <property type="nucleotide sequence ID" value="NZ_NMQA01000192.1"/>
</dbReference>
<evidence type="ECO:0000259" key="2">
    <source>
        <dbReference type="Pfam" id="PF13204"/>
    </source>
</evidence>
<dbReference type="EMBL" id="NMQA01000192">
    <property type="protein sequence ID" value="PLZ97167.1"/>
    <property type="molecule type" value="Genomic_DNA"/>
</dbReference>
<dbReference type="Pfam" id="PF12904">
    <property type="entry name" value="Collagen_bind_2"/>
    <property type="match status" value="1"/>
</dbReference>